<name>A0AAJ0GGF0_9PEZI</name>
<feature type="region of interest" description="Disordered" evidence="2">
    <location>
        <begin position="100"/>
        <end position="119"/>
    </location>
</feature>
<sequence length="809" mass="88400">MSPAGRAFDAGPFYTNADMGQSPSAEQKQQVREACSTIAREDSLQVEDSENPDTQSRPDSFSIHHDCTDQAPYNMNTEQGLLRLTAKNPSHDLPFFLRTTGPTAPHRRPSKVSQNARTAAVSRHAFHFLKRRRKRPQKDVEMQDAGGLLVPVEQKVSAGGLSYVFTPESNISHPLLGNTYFALKVPSAEQEPVPAPVEMAPMLSINSKDGWQYPQLEQRSGRRPPTPPRKQFHHVWPRDEVSIGASNDRAAHVRPAASSPPTPEPMSAISMAESYQSDLTDHPARGSFETYRAFTNQPFGTRTSSSLPLPQISLPHEEFPVRHPGREKEVAMEHPSPRRVASHTVLLQRASSLDTSLYRRSFTDSPGPPPPRSPLRPRRDTGTIEGMISLYEDRGPTPRLAPSIKDVLREQSTELQPFKPTVITECSGPIKRPKSRGKHLGKSSYSYLRRDREERTRARKLSDRPMANDAVNTIDSVVNALPEMPRQKLRKARPQIQIPGNLRPAPLATRASSSASSNSSWRKVTESTQTQATDVPPEVSPVTTGETTGYTPVSPITPSDSANAGTPMALSPVMLVAEEIPVLKAKAPSKPAKIIVKDGKSYTPRPRSASIPRSAMKRRSRQGAQLSSRPHSPAPKLLKEDTPPLPSPPPNRALPPTPPASGSEKPGRTRAARIAEATKELPGLPIHDLTTGIPLPQRRLDPPPHIITQRRTGAAKESLDAAHFQARLEALEKQNALLSAALTAVLRTNGTLNAPPGELINEEPAPSSMTWGNRIARRSAAGHAASSSQGSASALEMYMNTRHGSKHGR</sequence>
<feature type="compositionally biased region" description="Basic residues" evidence="2">
    <location>
        <begin position="431"/>
        <end position="441"/>
    </location>
</feature>
<evidence type="ECO:0000313" key="4">
    <source>
        <dbReference type="Proteomes" id="UP001271007"/>
    </source>
</evidence>
<feature type="region of interest" description="Disordered" evidence="2">
    <location>
        <begin position="1"/>
        <end position="73"/>
    </location>
</feature>
<evidence type="ECO:0000313" key="3">
    <source>
        <dbReference type="EMBL" id="KAK3057053.1"/>
    </source>
</evidence>
<organism evidence="3 4">
    <name type="scientific">Extremus antarcticus</name>
    <dbReference type="NCBI Taxonomy" id="702011"/>
    <lineage>
        <taxon>Eukaryota</taxon>
        <taxon>Fungi</taxon>
        <taxon>Dikarya</taxon>
        <taxon>Ascomycota</taxon>
        <taxon>Pezizomycotina</taxon>
        <taxon>Dothideomycetes</taxon>
        <taxon>Dothideomycetidae</taxon>
        <taxon>Mycosphaerellales</taxon>
        <taxon>Extremaceae</taxon>
        <taxon>Extremus</taxon>
    </lineage>
</organism>
<reference evidence="3" key="1">
    <citation type="submission" date="2023-04" db="EMBL/GenBank/DDBJ databases">
        <title>Black Yeasts Isolated from many extreme environments.</title>
        <authorList>
            <person name="Coleine C."/>
            <person name="Stajich J.E."/>
            <person name="Selbmann L."/>
        </authorList>
    </citation>
    <scope>NUCLEOTIDE SEQUENCE</scope>
    <source>
        <strain evidence="3">CCFEE 5312</strain>
    </source>
</reference>
<feature type="compositionally biased region" description="Pro residues" evidence="2">
    <location>
        <begin position="643"/>
        <end position="659"/>
    </location>
</feature>
<feature type="region of interest" description="Disordered" evidence="2">
    <location>
        <begin position="484"/>
        <end position="564"/>
    </location>
</feature>
<feature type="compositionally biased region" description="Polar residues" evidence="2">
    <location>
        <begin position="541"/>
        <end position="564"/>
    </location>
</feature>
<feature type="compositionally biased region" description="Basic and acidic residues" evidence="2">
    <location>
        <begin position="448"/>
        <end position="463"/>
    </location>
</feature>
<feature type="region of interest" description="Disordered" evidence="2">
    <location>
        <begin position="358"/>
        <end position="381"/>
    </location>
</feature>
<feature type="compositionally biased region" description="Low complexity" evidence="2">
    <location>
        <begin position="778"/>
        <end position="794"/>
    </location>
</feature>
<keyword evidence="4" id="KW-1185">Reference proteome</keyword>
<feature type="region of interest" description="Disordered" evidence="2">
    <location>
        <begin position="596"/>
        <end position="671"/>
    </location>
</feature>
<protein>
    <submittedName>
        <fullName evidence="3">Uncharacterized protein</fullName>
    </submittedName>
</protein>
<feature type="coiled-coil region" evidence="1">
    <location>
        <begin position="714"/>
        <end position="741"/>
    </location>
</feature>
<comment type="caution">
    <text evidence="3">The sequence shown here is derived from an EMBL/GenBank/DDBJ whole genome shotgun (WGS) entry which is preliminary data.</text>
</comment>
<dbReference type="EMBL" id="JAWDJX010000004">
    <property type="protein sequence ID" value="KAK3057053.1"/>
    <property type="molecule type" value="Genomic_DNA"/>
</dbReference>
<gene>
    <name evidence="3" type="ORF">LTR09_002091</name>
</gene>
<feature type="region of interest" description="Disordered" evidence="2">
    <location>
        <begin position="243"/>
        <end position="267"/>
    </location>
</feature>
<feature type="compositionally biased region" description="Polar residues" evidence="2">
    <location>
        <begin position="18"/>
        <end position="28"/>
    </location>
</feature>
<accession>A0AAJ0GGF0</accession>
<feature type="region of interest" description="Disordered" evidence="2">
    <location>
        <begin position="426"/>
        <end position="467"/>
    </location>
</feature>
<evidence type="ECO:0000256" key="1">
    <source>
        <dbReference type="SAM" id="Coils"/>
    </source>
</evidence>
<dbReference type="Proteomes" id="UP001271007">
    <property type="component" value="Unassembled WGS sequence"/>
</dbReference>
<feature type="compositionally biased region" description="Low complexity" evidence="2">
    <location>
        <begin position="511"/>
        <end position="520"/>
    </location>
</feature>
<feature type="region of interest" description="Disordered" evidence="2">
    <location>
        <begin position="756"/>
        <end position="809"/>
    </location>
</feature>
<dbReference type="AlphaFoldDB" id="A0AAJ0GGF0"/>
<evidence type="ECO:0000256" key="2">
    <source>
        <dbReference type="SAM" id="MobiDB-lite"/>
    </source>
</evidence>
<proteinExistence type="predicted"/>
<keyword evidence="1" id="KW-0175">Coiled coil</keyword>